<proteinExistence type="predicted"/>
<organism evidence="2">
    <name type="scientific">mine drainage metagenome</name>
    <dbReference type="NCBI Taxonomy" id="410659"/>
    <lineage>
        <taxon>unclassified sequences</taxon>
        <taxon>metagenomes</taxon>
        <taxon>ecological metagenomes</taxon>
    </lineage>
</organism>
<evidence type="ECO:0000256" key="1">
    <source>
        <dbReference type="SAM" id="MobiDB-lite"/>
    </source>
</evidence>
<accession>A0A1J5S442</accession>
<evidence type="ECO:0000313" key="2">
    <source>
        <dbReference type="EMBL" id="OIR02755.1"/>
    </source>
</evidence>
<comment type="caution">
    <text evidence="2">The sequence shown here is derived from an EMBL/GenBank/DDBJ whole genome shotgun (WGS) entry which is preliminary data.</text>
</comment>
<dbReference type="EMBL" id="MLJW01000072">
    <property type="protein sequence ID" value="OIR02755.1"/>
    <property type="molecule type" value="Genomic_DNA"/>
</dbReference>
<dbReference type="AlphaFoldDB" id="A0A1J5S442"/>
<name>A0A1J5S442_9ZZZZ</name>
<sequence>MHHQQEAVLLSLPQAGAALGYTKKGIEQRLNTRTGLIDFGRGLGLQTIKLGGQRLVHRAVLQKFLDDLAAPQPQPQAATPAATASRPGRPTKVEAARRRGLQGGAK</sequence>
<gene>
    <name evidence="2" type="ORF">GALL_152090</name>
</gene>
<reference evidence="2" key="1">
    <citation type="submission" date="2016-10" db="EMBL/GenBank/DDBJ databases">
        <title>Sequence of Gallionella enrichment culture.</title>
        <authorList>
            <person name="Poehlein A."/>
            <person name="Muehling M."/>
            <person name="Daniel R."/>
        </authorList>
    </citation>
    <scope>NUCLEOTIDE SEQUENCE</scope>
</reference>
<protein>
    <submittedName>
        <fullName evidence="2">Uncharacterized protein</fullName>
    </submittedName>
</protein>
<feature type="region of interest" description="Disordered" evidence="1">
    <location>
        <begin position="71"/>
        <end position="106"/>
    </location>
</feature>
<feature type="compositionally biased region" description="Low complexity" evidence="1">
    <location>
        <begin position="71"/>
        <end position="84"/>
    </location>
</feature>